<reference evidence="1" key="2">
    <citation type="submission" date="2006-01" db="EMBL/GenBank/DDBJ databases">
        <authorList>
            <person name="Genoscope"/>
        </authorList>
    </citation>
    <scope>NUCLEOTIDE SEQUENCE</scope>
</reference>
<evidence type="ECO:0000313" key="1">
    <source>
        <dbReference type="EMBL" id="CAJ74471.1"/>
    </source>
</evidence>
<proteinExistence type="predicted"/>
<dbReference type="EMBL" id="CP049055">
    <property type="protein sequence ID" value="QII11572.1"/>
    <property type="molecule type" value="Genomic_DNA"/>
</dbReference>
<dbReference type="Proteomes" id="UP000501926">
    <property type="component" value="Chromosome"/>
</dbReference>
<accession>Q1Q376</accession>
<sequence length="54" mass="6150">MKPVSIIRSGLSSCQSYTGRSYGAIYLLNFIALQTDRPQRGYIIFYIPLDFSNN</sequence>
<protein>
    <submittedName>
        <fullName evidence="1">Uncharacterized protein</fullName>
    </submittedName>
</protein>
<evidence type="ECO:0000313" key="2">
    <source>
        <dbReference type="EMBL" id="QII11572.1"/>
    </source>
</evidence>
<dbReference type="AlphaFoldDB" id="Q1Q376"/>
<evidence type="ECO:0000313" key="3">
    <source>
        <dbReference type="Proteomes" id="UP000501926"/>
    </source>
</evidence>
<reference evidence="1" key="1">
    <citation type="journal article" date="2006" name="Nature">
        <title>Deciphering the evolution and metabolism of an anammox bacterium from a community genome.</title>
        <authorList>
            <person name="Strous M."/>
            <person name="Pelletier E."/>
            <person name="Mangenot S."/>
            <person name="Rattei T."/>
            <person name="Lehner A."/>
            <person name="Taylor M.W."/>
            <person name="Horn M."/>
            <person name="Daims H."/>
            <person name="Bartol-Mavel D."/>
            <person name="Wincker P."/>
            <person name="Barbe V."/>
            <person name="Fonknechten N."/>
            <person name="Vallenet D."/>
            <person name="Segurens B."/>
            <person name="Schenowitz-Truong C."/>
            <person name="Medigue C."/>
            <person name="Collingro A."/>
            <person name="Snel B."/>
            <person name="Dutilh B.E."/>
            <person name="OpDenCamp H.J.M."/>
            <person name="vanDerDrift C."/>
            <person name="Cirpus I."/>
            <person name="vanDePas-Schoonen K.T."/>
            <person name="Harhangi H.R."/>
            <person name="vanNiftrik L."/>
            <person name="Schmid M."/>
            <person name="Keltjens J."/>
            <person name="vanDeVossenberg J."/>
            <person name="Kartal B."/>
            <person name="Meier H."/>
            <person name="Frishman D."/>
            <person name="Huynen M.A."/>
            <person name="Mewes H."/>
            <person name="Weissenbach J."/>
            <person name="Jetten M.S.M."/>
            <person name="Wagner M."/>
            <person name="LePaslier D."/>
        </authorList>
    </citation>
    <scope>NUCLEOTIDE SEQUENCE</scope>
</reference>
<reference evidence="2 3" key="3">
    <citation type="submission" date="2020-02" db="EMBL/GenBank/DDBJ databases">
        <title>Newly sequenced genome of strain CSTR1 showed variability in Candidatus Kuenenia stuttgartiensis genomes.</title>
        <authorList>
            <person name="Ding C."/>
            <person name="Adrian L."/>
        </authorList>
    </citation>
    <scope>NUCLEOTIDE SEQUENCE [LARGE SCALE GENOMIC DNA]</scope>
    <source>
        <strain evidence="2 3">CSTR1</strain>
    </source>
</reference>
<dbReference type="EMBL" id="CT573071">
    <property type="protein sequence ID" value="CAJ74471.1"/>
    <property type="molecule type" value="Genomic_DNA"/>
</dbReference>
<gene>
    <name evidence="2" type="ORF">KsCSTR_21930</name>
    <name evidence="1" type="ORF">kuste3708</name>
</gene>
<organism evidence="1">
    <name type="scientific">Kuenenia stuttgartiensis</name>
    <dbReference type="NCBI Taxonomy" id="174633"/>
    <lineage>
        <taxon>Bacteria</taxon>
        <taxon>Pseudomonadati</taxon>
        <taxon>Planctomycetota</taxon>
        <taxon>Candidatus Brocadiia</taxon>
        <taxon>Candidatus Brocadiales</taxon>
        <taxon>Candidatus Brocadiaceae</taxon>
        <taxon>Candidatus Kuenenia</taxon>
    </lineage>
</organism>
<name>Q1Q376_KUEST</name>